<dbReference type="Proteomes" id="UP000008143">
    <property type="component" value="Chromosome 4"/>
</dbReference>
<feature type="domain" description="Tyrosine-protein phosphatase" evidence="21">
    <location>
        <begin position="1540"/>
        <end position="1799"/>
    </location>
</feature>
<evidence type="ECO:0000313" key="26">
    <source>
        <dbReference type="RefSeq" id="XP_031756796.1"/>
    </source>
</evidence>
<dbReference type="FunFam" id="2.60.40.10:FF:000036">
    <property type="entry name" value="receptor-type tyrosine-protein phosphatase delta isoform X1"/>
    <property type="match status" value="1"/>
</dbReference>
<dbReference type="PANTHER" id="PTHR46957:SF9">
    <property type="entry name" value="PROTEIN-TYROSINE-PHOSPHATASE"/>
    <property type="match status" value="1"/>
</dbReference>
<dbReference type="GeneID" id="100493254"/>
<dbReference type="GO" id="GO:0007155">
    <property type="term" value="P:cell adhesion"/>
    <property type="evidence" value="ECO:0007669"/>
    <property type="project" value="UniProtKB-KW"/>
</dbReference>
<dbReference type="EC" id="3.1.3.48" evidence="3"/>
<evidence type="ECO:0000256" key="13">
    <source>
        <dbReference type="ARBA" id="ARBA00023157"/>
    </source>
</evidence>
<evidence type="ECO:0000256" key="15">
    <source>
        <dbReference type="ARBA" id="ARBA00023180"/>
    </source>
</evidence>
<evidence type="ECO:0000256" key="16">
    <source>
        <dbReference type="ARBA" id="ARBA00023319"/>
    </source>
</evidence>
<evidence type="ECO:0000256" key="9">
    <source>
        <dbReference type="ARBA" id="ARBA00022889"/>
    </source>
</evidence>
<dbReference type="Pfam" id="PF00102">
    <property type="entry name" value="Y_phosphatase"/>
    <property type="match status" value="2"/>
</dbReference>
<accession>A0A8J1JJG8</accession>
<dbReference type="SUPFAM" id="SSF49265">
    <property type="entry name" value="Fibronectin type III"/>
    <property type="match status" value="4"/>
</dbReference>
<dbReference type="SMART" id="SM00404">
    <property type="entry name" value="PTPc_motif"/>
    <property type="match status" value="2"/>
</dbReference>
<dbReference type="PROSITE" id="PS50835">
    <property type="entry name" value="IG_LIKE"/>
    <property type="match status" value="3"/>
</dbReference>
<dbReference type="PANTHER" id="PTHR46957">
    <property type="entry name" value="CYTOKINE RECEPTOR"/>
    <property type="match status" value="1"/>
</dbReference>
<keyword evidence="6 20" id="KW-0732">Signal</keyword>
<evidence type="ECO:0000259" key="21">
    <source>
        <dbReference type="PROSITE" id="PS50055"/>
    </source>
</evidence>
<keyword evidence="12 19" id="KW-0472">Membrane</keyword>
<dbReference type="SMART" id="SM00409">
    <property type="entry name" value="IG"/>
    <property type="match status" value="3"/>
</dbReference>
<dbReference type="InterPro" id="IPR036179">
    <property type="entry name" value="Ig-like_dom_sf"/>
</dbReference>
<keyword evidence="9" id="KW-0130">Cell adhesion</keyword>
<evidence type="ECO:0000256" key="11">
    <source>
        <dbReference type="ARBA" id="ARBA00022989"/>
    </source>
</evidence>
<dbReference type="Pfam" id="PF07679">
    <property type="entry name" value="I-set"/>
    <property type="match status" value="2"/>
</dbReference>
<dbReference type="SMART" id="SM00408">
    <property type="entry name" value="IGc2"/>
    <property type="match status" value="3"/>
</dbReference>
<dbReference type="CDD" id="cd00063">
    <property type="entry name" value="FN3"/>
    <property type="match status" value="7"/>
</dbReference>
<dbReference type="FunFam" id="2.60.40.10:FF:000023">
    <property type="entry name" value="receptor-type tyrosine-protein phosphatase delta isoform X2"/>
    <property type="match status" value="1"/>
</dbReference>
<dbReference type="InterPro" id="IPR003599">
    <property type="entry name" value="Ig_sub"/>
</dbReference>
<evidence type="ECO:0000256" key="7">
    <source>
        <dbReference type="ARBA" id="ARBA00022737"/>
    </source>
</evidence>
<feature type="domain" description="Fibronectin type-III" evidence="24">
    <location>
        <begin position="714"/>
        <end position="808"/>
    </location>
</feature>
<evidence type="ECO:0000256" key="2">
    <source>
        <dbReference type="ARBA" id="ARBA00010504"/>
    </source>
</evidence>
<feature type="domain" description="Tyrosine-protein phosphatase" evidence="21">
    <location>
        <begin position="1253"/>
        <end position="1508"/>
    </location>
</feature>
<name>A0A8J1JJG8_XENTR</name>
<feature type="signal peptide" evidence="20">
    <location>
        <begin position="1"/>
        <end position="26"/>
    </location>
</feature>
<keyword evidence="25" id="KW-1185">Reference proteome</keyword>
<keyword evidence="5 19" id="KW-0812">Transmembrane</keyword>
<comment type="subcellular location">
    <subcellularLocation>
        <location evidence="1">Membrane</location>
        <topology evidence="1">Single-pass membrane protein</topology>
    </subcellularLocation>
</comment>
<feature type="domain" description="Fibronectin type-III" evidence="24">
    <location>
        <begin position="605"/>
        <end position="713"/>
    </location>
</feature>
<dbReference type="CDD" id="cd05738">
    <property type="entry name" value="IgI_2_RPTP_IIa_LAR_like"/>
    <property type="match status" value="1"/>
</dbReference>
<dbReference type="InterPro" id="IPR003598">
    <property type="entry name" value="Ig_sub2"/>
</dbReference>
<dbReference type="RefSeq" id="XP_031756796.1">
    <property type="nucleotide sequence ID" value="XM_031900936.1"/>
</dbReference>
<dbReference type="CDD" id="cd05739">
    <property type="entry name" value="IgI_3_RPTP_IIa_LAR_like"/>
    <property type="match status" value="1"/>
</dbReference>
<dbReference type="FunFam" id="2.60.40.10:FF:000010">
    <property type="entry name" value="receptor-type tyrosine-protein phosphatase delta isoform X1"/>
    <property type="match status" value="1"/>
</dbReference>
<feature type="domain" description="Fibronectin type-III" evidence="24">
    <location>
        <begin position="413"/>
        <end position="507"/>
    </location>
</feature>
<feature type="domain" description="Fibronectin type-III" evidence="24">
    <location>
        <begin position="318"/>
        <end position="408"/>
    </location>
</feature>
<dbReference type="SMART" id="SM00060">
    <property type="entry name" value="FN3"/>
    <property type="match status" value="7"/>
</dbReference>
<dbReference type="PRINTS" id="PR00700">
    <property type="entry name" value="PRTYPHPHTASE"/>
</dbReference>
<feature type="domain" description="Tyrosine specific protein phosphatases" evidence="22">
    <location>
        <begin position="1428"/>
        <end position="1499"/>
    </location>
</feature>
<comment type="catalytic activity">
    <reaction evidence="18">
        <text>O-phospho-L-tyrosyl-[protein] + H2O = L-tyrosyl-[protein] + phosphate</text>
        <dbReference type="Rhea" id="RHEA:10684"/>
        <dbReference type="Rhea" id="RHEA-COMP:10136"/>
        <dbReference type="Rhea" id="RHEA-COMP:20101"/>
        <dbReference type="ChEBI" id="CHEBI:15377"/>
        <dbReference type="ChEBI" id="CHEBI:43474"/>
        <dbReference type="ChEBI" id="CHEBI:46858"/>
        <dbReference type="ChEBI" id="CHEBI:61978"/>
        <dbReference type="EC" id="3.1.3.48"/>
    </reaction>
</comment>
<evidence type="ECO:0000256" key="3">
    <source>
        <dbReference type="ARBA" id="ARBA00013064"/>
    </source>
</evidence>
<dbReference type="CDD" id="cd14629">
    <property type="entry name" value="R-PTP-F-2"/>
    <property type="match status" value="1"/>
</dbReference>
<evidence type="ECO:0000313" key="27">
    <source>
        <dbReference type="Xenbase" id="XB-GENE-495325"/>
    </source>
</evidence>
<dbReference type="FunFam" id="3.90.190.10:FF:000002">
    <property type="entry name" value="receptor-type tyrosine-protein phosphatase delta isoform X2"/>
    <property type="match status" value="1"/>
</dbReference>
<feature type="domain" description="Fibronectin type-III" evidence="24">
    <location>
        <begin position="812"/>
        <end position="904"/>
    </location>
</feature>
<evidence type="ECO:0000256" key="18">
    <source>
        <dbReference type="ARBA" id="ARBA00051722"/>
    </source>
</evidence>
<evidence type="ECO:0000256" key="17">
    <source>
        <dbReference type="ARBA" id="ARBA00044158"/>
    </source>
</evidence>
<dbReference type="FunFam" id="3.90.190.10:FF:000001">
    <property type="entry name" value="Receptor-type tyrosine-protein phosphatase F isoform A"/>
    <property type="match status" value="1"/>
</dbReference>
<evidence type="ECO:0000256" key="8">
    <source>
        <dbReference type="ARBA" id="ARBA00022801"/>
    </source>
</evidence>
<dbReference type="CDD" id="cd14626">
    <property type="entry name" value="R-PTPc-F-1"/>
    <property type="match status" value="1"/>
</dbReference>
<keyword evidence="7" id="KW-0677">Repeat</keyword>
<dbReference type="InterPro" id="IPR007110">
    <property type="entry name" value="Ig-like_dom"/>
</dbReference>
<evidence type="ECO:0000256" key="1">
    <source>
        <dbReference type="ARBA" id="ARBA00004167"/>
    </source>
</evidence>
<dbReference type="GO" id="GO:0016020">
    <property type="term" value="C:membrane"/>
    <property type="evidence" value="ECO:0007669"/>
    <property type="project" value="UniProtKB-SubCell"/>
</dbReference>
<feature type="domain" description="Ig-like" evidence="23">
    <location>
        <begin position="132"/>
        <end position="221"/>
    </location>
</feature>
<dbReference type="AGR" id="Xenbase:XB-GENE-495325"/>
<evidence type="ECO:0000256" key="12">
    <source>
        <dbReference type="ARBA" id="ARBA00023136"/>
    </source>
</evidence>
<dbReference type="FunFam" id="2.60.40.10:FF:000066">
    <property type="entry name" value="receptor-type tyrosine-protein phosphatase delta isoform X1"/>
    <property type="match status" value="1"/>
</dbReference>
<dbReference type="PRINTS" id="PR00014">
    <property type="entry name" value="FNTYPEIII"/>
</dbReference>
<dbReference type="CTD" id="5792"/>
<dbReference type="GO" id="GO:0004725">
    <property type="term" value="F:protein tyrosine phosphatase activity"/>
    <property type="evidence" value="ECO:0007669"/>
    <property type="project" value="UniProtKB-EC"/>
</dbReference>
<keyword evidence="11 19" id="KW-1133">Transmembrane helix</keyword>
<dbReference type="Gene3D" id="2.60.40.10">
    <property type="entry name" value="Immunoglobulins"/>
    <property type="match status" value="10"/>
</dbReference>
<gene>
    <name evidence="26 27" type="primary">ptprf</name>
</gene>
<feature type="domain" description="Ig-like" evidence="23">
    <location>
        <begin position="229"/>
        <end position="311"/>
    </location>
</feature>
<dbReference type="InterPro" id="IPR036116">
    <property type="entry name" value="FN3_sf"/>
</dbReference>
<proteinExistence type="inferred from homology"/>
<keyword evidence="13" id="KW-1015">Disulfide bond</keyword>
<sequence length="1808" mass="202353">MVPCSCLSLLILSAIVLCCSITLTQADNEPVFVRKPDDQIGISGGVASFVCQATADPKPRITWMKKGKKVSSQRFEVIEFDDGSGSVLRIQPLRVHRDEAIYECTATNSVGEINSSAKLTVLEEEQLPHGFPVIDMGPQLKVVEKTRTATMLCAASGNPDPEITWFKDFLPVDTASSNGRIKQLRSGALQIENSEESDQGKYECVATNSAGTRYSAPANLYVRVRRVAPRFSIPPSNHEVMPGGSVNLTCVAVGAPMPYVKWMAGLEELTKEDEMPVGRNVLELTNIKESANYTCVAISSLGMIEAVAQITVKALPKPPLDGTVTETTATSVTLTWDSGNPDPVSYYVIQYKPKASESSFQEVDGVATTRYSIGGLSPFSEYEFRIIAVNNIGRGPPSEVIEAQTGEQAPSSPPLKVQARMLSASTMLVQWDLPEEPNGQIRGFRVYYTTDPHLPFSMWQKHNVVDNHLTTIGGLTTGTTYSIRVLAFTSVGDGPPSDIIQVKTQQGVPAQPVDFQAEAETDTRILLTWLLPPQERITKYELLYWEGTDGEQQKLMFHPTSSYAVEGLKPDTLYHFRLAAWSDTGVGVYTPAIQARTAQSMPSAPPRKVEVDSVNSTSVRVTWKSPLPTKQNGQIRGYQVTYVRLEGGEPRGNPIIKDVMLSEAQWRPEDVGDYDAVITGLSPETTYSITVAAYTTKGDGARSKPKVVSTTGAVPGKPTMMISTTALNTALIQWHPPREIVGELLGYRLQYKRVDEDRFITIDFSKNEHHHTVTGLHKGASYIFKLSAKNRAGAGEEYEKEISTAEDFPSGFPQNLQVVGLTTSTTEVSWEPPVLSERNGKITNYTVVYRDINSQQDLTNVTRDTHITLVNLKPDTTYDIKVRARTNKGAGPLSPSIQSRTMPVDQVFAKNFRVNAVTKTSVLLSWELPDSYKSAVPFKIFYNNQHVEVDGHSMRKLISNLKPDTEYSFVLMNRGSSAGGLQHRVSIRTAPDVLKSKPFAANKYMEEGRFTLLLPQVQTTSPVRWYYIVVVPLDSSSGGLNSRWQSPEEMELEQILEAINQGSRRHRRQASKNKPYIAARVNTLPESFILGDNKEYNGFINKPLNQNLRYTCFVLAALEDGDTKKYAASPYSDDIVVEVISQAKQQEEPEMLWVMGPVLAVILIIIIVIAILLFKRKRTNSPSGKDEQSVGLKDCLLAHSSDPVEMRRLNYQTPGSSVPSYPNISSMRDHPPIPISDLADNIERLKANDGLKFSQEYESIDPGQQFTWENSNLEVNKPKNRYANVIAYDHSRVILTSVDGVPGSDYINANYIDGYRKQNAYIATQGPLPETITDFWRMVWEQRTATIVMMTRLEEKSRVKCDQYWPGRGSETYGMIQVTLMDTVELATYTVRTFTLYKNGSSEKRDVRQFQFMAWPDHGVPEYPTPILGFLRRVKGCNPPDAGPMVVHCSAGVGRTGCFIVIDAMLERVKLEKTVDIYGHVTCMRSQRNYMVQTEDQYIFIHEALLEAVMCGITEVPARSLYAHIQKLSQVPPGESVTSMELEFKLLANSKAHTSRFISANLPCNKFKNRLVNIMPYELSRVSLQPIRGVEGSDYINASFIDGYRQQKGYIATQGPLAETTEDFWRMLWEHNSTIVVMLTKLREMGREKCHQYWPAERSARYQYFVVDPMAEYNMPQYILREFKVTDARDGQSRTIRQFQFTDWPEQGVPKTGEGFIDFIGQVHKTKEQFGQDGPITVHCSAGVGRTGVFITLSIVLERMRYEGVVDMFQTVKTLRTQRPAMVQTEDQYQLCYRAALEYLGSFDHYAT</sequence>
<evidence type="ECO:0000259" key="24">
    <source>
        <dbReference type="PROSITE" id="PS50853"/>
    </source>
</evidence>
<evidence type="ECO:0000259" key="22">
    <source>
        <dbReference type="PROSITE" id="PS50056"/>
    </source>
</evidence>
<feature type="domain" description="Ig-like" evidence="23">
    <location>
        <begin position="30"/>
        <end position="120"/>
    </location>
</feature>
<feature type="transmembrane region" description="Helical" evidence="19">
    <location>
        <begin position="1151"/>
        <end position="1174"/>
    </location>
</feature>
<keyword evidence="16" id="KW-0393">Immunoglobulin domain</keyword>
<dbReference type="Pfam" id="PF00041">
    <property type="entry name" value="fn3"/>
    <property type="match status" value="7"/>
</dbReference>
<dbReference type="PROSITE" id="PS00383">
    <property type="entry name" value="TYR_PHOSPHATASE_1"/>
    <property type="match status" value="2"/>
</dbReference>
<evidence type="ECO:0000259" key="23">
    <source>
        <dbReference type="PROSITE" id="PS50835"/>
    </source>
</evidence>
<dbReference type="GO" id="GO:0008201">
    <property type="term" value="F:heparin binding"/>
    <property type="evidence" value="ECO:0007669"/>
    <property type="project" value="UniProtKB-KW"/>
</dbReference>
<evidence type="ECO:0000256" key="14">
    <source>
        <dbReference type="ARBA" id="ARBA00023170"/>
    </source>
</evidence>
<dbReference type="SUPFAM" id="SSF52799">
    <property type="entry name" value="(Phosphotyrosine protein) phosphatases II"/>
    <property type="match status" value="2"/>
</dbReference>
<dbReference type="SMART" id="SM00194">
    <property type="entry name" value="PTPc"/>
    <property type="match status" value="2"/>
</dbReference>
<dbReference type="FunFam" id="2.60.40.10:FF:000027">
    <property type="entry name" value="receptor-type tyrosine-protein phosphatase delta isoform X1"/>
    <property type="match status" value="1"/>
</dbReference>
<dbReference type="InterPro" id="IPR013783">
    <property type="entry name" value="Ig-like_fold"/>
</dbReference>
<dbReference type="InterPro" id="IPR016130">
    <property type="entry name" value="Tyr_Pase_AS"/>
</dbReference>
<protein>
    <recommendedName>
        <fullName evidence="17">Receptor-type tyrosine-protein phosphatase F</fullName>
        <ecNumber evidence="3">3.1.3.48</ecNumber>
    </recommendedName>
</protein>
<reference evidence="26" key="1">
    <citation type="submission" date="2025-08" db="UniProtKB">
        <authorList>
            <consortium name="RefSeq"/>
        </authorList>
    </citation>
    <scope>IDENTIFICATION</scope>
    <source>
        <strain evidence="26">Nigerian</strain>
        <tissue evidence="26">Liver and blood</tissue>
    </source>
</reference>
<evidence type="ECO:0000313" key="25">
    <source>
        <dbReference type="Proteomes" id="UP000008143"/>
    </source>
</evidence>
<evidence type="ECO:0000256" key="20">
    <source>
        <dbReference type="SAM" id="SignalP"/>
    </source>
</evidence>
<comment type="similarity">
    <text evidence="2">Belongs to the protein-tyrosine phosphatase family. Receptor class 2A subfamily.</text>
</comment>
<dbReference type="Gene3D" id="3.90.190.10">
    <property type="entry name" value="Protein tyrosine phosphatase superfamily"/>
    <property type="match status" value="2"/>
</dbReference>
<keyword evidence="8" id="KW-0378">Hydrolase</keyword>
<feature type="domain" description="Fibronectin type-III" evidence="24">
    <location>
        <begin position="908"/>
        <end position="992"/>
    </location>
</feature>
<evidence type="ECO:0000256" key="4">
    <source>
        <dbReference type="ARBA" id="ARBA00022674"/>
    </source>
</evidence>
<dbReference type="PROSITE" id="PS50853">
    <property type="entry name" value="FN3"/>
    <property type="match status" value="7"/>
</dbReference>
<feature type="domain" description="Tyrosine specific protein phosphatases" evidence="22">
    <location>
        <begin position="1717"/>
        <end position="1790"/>
    </location>
</feature>
<dbReference type="PROSITE" id="PS50055">
    <property type="entry name" value="TYR_PHOSPHATASE_PTP"/>
    <property type="match status" value="2"/>
</dbReference>
<dbReference type="InterPro" id="IPR000242">
    <property type="entry name" value="PTP_cat"/>
</dbReference>
<keyword evidence="15" id="KW-0325">Glycoprotein</keyword>
<dbReference type="InterPro" id="IPR013098">
    <property type="entry name" value="Ig_I-set"/>
</dbReference>
<dbReference type="InterPro" id="IPR050713">
    <property type="entry name" value="RTP_Phos/Ushers"/>
</dbReference>
<evidence type="ECO:0000256" key="5">
    <source>
        <dbReference type="ARBA" id="ARBA00022692"/>
    </source>
</evidence>
<evidence type="ECO:0000256" key="10">
    <source>
        <dbReference type="ARBA" id="ARBA00022912"/>
    </source>
</evidence>
<dbReference type="SUPFAM" id="SSF48726">
    <property type="entry name" value="Immunoglobulin"/>
    <property type="match status" value="3"/>
</dbReference>
<dbReference type="FunFam" id="2.60.40.10:FF:000082">
    <property type="entry name" value="receptor-type tyrosine-protein phosphatase delta isoform X2"/>
    <property type="match status" value="1"/>
</dbReference>
<feature type="domain" description="Fibronectin type-III" evidence="24">
    <location>
        <begin position="511"/>
        <end position="600"/>
    </location>
</feature>
<dbReference type="PROSITE" id="PS50056">
    <property type="entry name" value="TYR_PHOSPHATASE_2"/>
    <property type="match status" value="2"/>
</dbReference>
<dbReference type="InterPro" id="IPR029021">
    <property type="entry name" value="Prot-tyrosine_phosphatase-like"/>
</dbReference>
<dbReference type="Pfam" id="PF13927">
    <property type="entry name" value="Ig_3"/>
    <property type="match status" value="1"/>
</dbReference>
<keyword evidence="10" id="KW-0904">Protein phosphatase</keyword>
<dbReference type="FunFam" id="2.60.40.10:FF:000015">
    <property type="entry name" value="receptor-type tyrosine-protein phosphatase delta isoform X2"/>
    <property type="match status" value="1"/>
</dbReference>
<dbReference type="InterPro" id="IPR000387">
    <property type="entry name" value="Tyr_Pase_dom"/>
</dbReference>
<dbReference type="InterPro" id="IPR003961">
    <property type="entry name" value="FN3_dom"/>
</dbReference>
<keyword evidence="14 26" id="KW-0675">Receptor</keyword>
<evidence type="ECO:0000256" key="19">
    <source>
        <dbReference type="SAM" id="Phobius"/>
    </source>
</evidence>
<dbReference type="FunFam" id="2.60.40.10:FF:000144">
    <property type="entry name" value="receptor-type tyrosine-protein phosphatase delta isoform X1"/>
    <property type="match status" value="1"/>
</dbReference>
<organism evidence="25 26">
    <name type="scientific">Xenopus tropicalis</name>
    <name type="common">Western clawed frog</name>
    <name type="synonym">Silurana tropicalis</name>
    <dbReference type="NCBI Taxonomy" id="8364"/>
    <lineage>
        <taxon>Eukaryota</taxon>
        <taxon>Metazoa</taxon>
        <taxon>Chordata</taxon>
        <taxon>Craniata</taxon>
        <taxon>Vertebrata</taxon>
        <taxon>Euteleostomi</taxon>
        <taxon>Amphibia</taxon>
        <taxon>Batrachia</taxon>
        <taxon>Anura</taxon>
        <taxon>Pipoidea</taxon>
        <taxon>Pipidae</taxon>
        <taxon>Xenopodinae</taxon>
        <taxon>Xenopus</taxon>
        <taxon>Silurana</taxon>
    </lineage>
</organism>
<feature type="chain" id="PRO_5035170551" description="Receptor-type tyrosine-protein phosphatase F" evidence="20">
    <location>
        <begin position="27"/>
        <end position="1808"/>
    </location>
</feature>
<dbReference type="Xenbase" id="XB-GENE-495325">
    <property type="gene designation" value="ptprf"/>
</dbReference>
<evidence type="ECO:0000256" key="6">
    <source>
        <dbReference type="ARBA" id="ARBA00022729"/>
    </source>
</evidence>
<keyword evidence="4" id="KW-0358">Heparin-binding</keyword>
<dbReference type="InterPro" id="IPR003595">
    <property type="entry name" value="Tyr_Pase_cat"/>
</dbReference>
<dbReference type="FunFam" id="2.60.40.10:FF:000128">
    <property type="entry name" value="receptor-type tyrosine-protein phosphatase delta isoform X2"/>
    <property type="match status" value="1"/>
</dbReference>
<dbReference type="FunFam" id="2.60.40.10:FF:000353">
    <property type="entry name" value="receptor-type tyrosine-protein phosphatase F isoform X1"/>
    <property type="match status" value="1"/>
</dbReference>